<gene>
    <name evidence="1" type="ORF">RJ639_046878</name>
</gene>
<evidence type="ECO:0000313" key="1">
    <source>
        <dbReference type="EMBL" id="KAK3021307.1"/>
    </source>
</evidence>
<dbReference type="PANTHER" id="PTHR45786">
    <property type="entry name" value="DNA BINDING PROTEIN-LIKE"/>
    <property type="match status" value="1"/>
</dbReference>
<dbReference type="AlphaFoldDB" id="A0AA88W757"/>
<organism evidence="1 2">
    <name type="scientific">Escallonia herrerae</name>
    <dbReference type="NCBI Taxonomy" id="1293975"/>
    <lineage>
        <taxon>Eukaryota</taxon>
        <taxon>Viridiplantae</taxon>
        <taxon>Streptophyta</taxon>
        <taxon>Embryophyta</taxon>
        <taxon>Tracheophyta</taxon>
        <taxon>Spermatophyta</taxon>
        <taxon>Magnoliopsida</taxon>
        <taxon>eudicotyledons</taxon>
        <taxon>Gunneridae</taxon>
        <taxon>Pentapetalae</taxon>
        <taxon>asterids</taxon>
        <taxon>campanulids</taxon>
        <taxon>Escalloniales</taxon>
        <taxon>Escalloniaceae</taxon>
        <taxon>Escallonia</taxon>
    </lineage>
</organism>
<evidence type="ECO:0000313" key="2">
    <source>
        <dbReference type="Proteomes" id="UP001188597"/>
    </source>
</evidence>
<dbReference type="PANTHER" id="PTHR45786:SF74">
    <property type="entry name" value="ATP-DEPENDENT DNA HELICASE"/>
    <property type="match status" value="1"/>
</dbReference>
<accession>A0AA88W757</accession>
<evidence type="ECO:0008006" key="3">
    <source>
        <dbReference type="Google" id="ProtNLM"/>
    </source>
</evidence>
<dbReference type="Proteomes" id="UP001188597">
    <property type="component" value="Unassembled WGS sequence"/>
</dbReference>
<name>A0AA88W757_9ASTE</name>
<comment type="caution">
    <text evidence="1">The sequence shown here is derived from an EMBL/GenBank/DDBJ whole genome shotgun (WGS) entry which is preliminary data.</text>
</comment>
<keyword evidence="2" id="KW-1185">Reference proteome</keyword>
<protein>
    <recommendedName>
        <fullName evidence="3">ATP-dependent DNA helicase</fullName>
    </recommendedName>
</protein>
<sequence length="370" mass="42037">MENEWVRDEDVIRSDPPRCRDKLLSTIVSYIPTPKHFSLLIINTYENSPELCAFSKRTGADDIHSFYRQGRVKLPLLRQPPEELEELLEQAKFIESVVAYNSMFAFTSLRGKIDIMVNNGKGPYIFLLGGQNHHRIGSLLPPEGQLPKFAQLYIYDSQNEVANRMAAFSKDNGSSTLDANIVEKLDRIFDINNEINIMYGMAVFGSQGNRGMLIQHQNMRLQQNLPEGDRTKSLKKFSQWIMDLGNGDLPTYNLESETDPAWIIVPSEFLIQSVSDPVQDIVNATYPNFAESGIPDHELELKVGSVMMLLRNTKLCQAKVGSICFFLLARDVPVYIIYFLLASNAVNAKPFWRAAFNFDKFPCVHGHIHL</sequence>
<feature type="non-terminal residue" evidence="1">
    <location>
        <position position="370"/>
    </location>
</feature>
<dbReference type="EMBL" id="JAVXUP010000767">
    <property type="protein sequence ID" value="KAK3021307.1"/>
    <property type="molecule type" value="Genomic_DNA"/>
</dbReference>
<proteinExistence type="predicted"/>
<reference evidence="1" key="1">
    <citation type="submission" date="2022-12" db="EMBL/GenBank/DDBJ databases">
        <title>Draft genome assemblies for two species of Escallonia (Escalloniales).</title>
        <authorList>
            <person name="Chanderbali A."/>
            <person name="Dervinis C."/>
            <person name="Anghel I."/>
            <person name="Soltis D."/>
            <person name="Soltis P."/>
            <person name="Zapata F."/>
        </authorList>
    </citation>
    <scope>NUCLEOTIDE SEQUENCE</scope>
    <source>
        <strain evidence="1">UCBG64.0493</strain>
        <tissue evidence="1">Leaf</tissue>
    </source>
</reference>